<dbReference type="SMART" id="SM00267">
    <property type="entry name" value="GGDEF"/>
    <property type="match status" value="1"/>
</dbReference>
<dbReference type="EC" id="2.7.7.65" evidence="1"/>
<evidence type="ECO:0000256" key="1">
    <source>
        <dbReference type="ARBA" id="ARBA00012528"/>
    </source>
</evidence>
<dbReference type="InterPro" id="IPR029787">
    <property type="entry name" value="Nucleotide_cyclase"/>
</dbReference>
<evidence type="ECO:0000259" key="4">
    <source>
        <dbReference type="PROSITE" id="PS50887"/>
    </source>
</evidence>
<dbReference type="Gene3D" id="3.30.70.270">
    <property type="match status" value="1"/>
</dbReference>
<dbReference type="SUPFAM" id="SSF48452">
    <property type="entry name" value="TPR-like"/>
    <property type="match status" value="1"/>
</dbReference>
<accession>A0ABV7G8K5</accession>
<proteinExistence type="predicted"/>
<evidence type="ECO:0000313" key="5">
    <source>
        <dbReference type="EMBL" id="MFC3137837.1"/>
    </source>
</evidence>
<keyword evidence="3" id="KW-1133">Transmembrane helix</keyword>
<dbReference type="PANTHER" id="PTHR45138:SF9">
    <property type="entry name" value="DIGUANYLATE CYCLASE DGCM-RELATED"/>
    <property type="match status" value="1"/>
</dbReference>
<keyword evidence="3" id="KW-0812">Transmembrane</keyword>
<dbReference type="Pfam" id="PF00990">
    <property type="entry name" value="GGDEF"/>
    <property type="match status" value="1"/>
</dbReference>
<dbReference type="SUPFAM" id="SSF55073">
    <property type="entry name" value="Nucleotide cyclase"/>
    <property type="match status" value="1"/>
</dbReference>
<feature type="domain" description="GGDEF" evidence="4">
    <location>
        <begin position="448"/>
        <end position="581"/>
    </location>
</feature>
<evidence type="ECO:0000313" key="6">
    <source>
        <dbReference type="Proteomes" id="UP001595621"/>
    </source>
</evidence>
<dbReference type="PANTHER" id="PTHR45138">
    <property type="entry name" value="REGULATORY COMPONENTS OF SENSORY TRANSDUCTION SYSTEM"/>
    <property type="match status" value="1"/>
</dbReference>
<dbReference type="InterPro" id="IPR050469">
    <property type="entry name" value="Diguanylate_Cyclase"/>
</dbReference>
<reference evidence="6" key="1">
    <citation type="journal article" date="2019" name="Int. J. Syst. Evol. Microbiol.">
        <title>The Global Catalogue of Microorganisms (GCM) 10K type strain sequencing project: providing services to taxonomists for standard genome sequencing and annotation.</title>
        <authorList>
            <consortium name="The Broad Institute Genomics Platform"/>
            <consortium name="The Broad Institute Genome Sequencing Center for Infectious Disease"/>
            <person name="Wu L."/>
            <person name="Ma J."/>
        </authorList>
    </citation>
    <scope>NUCLEOTIDE SEQUENCE [LARGE SCALE GENOMIC DNA]</scope>
    <source>
        <strain evidence="6">KCTC 52277</strain>
    </source>
</reference>
<evidence type="ECO:0000256" key="2">
    <source>
        <dbReference type="ARBA" id="ARBA00034247"/>
    </source>
</evidence>
<dbReference type="Gene3D" id="1.25.40.10">
    <property type="entry name" value="Tetratricopeptide repeat domain"/>
    <property type="match status" value="1"/>
</dbReference>
<evidence type="ECO:0000256" key="3">
    <source>
        <dbReference type="SAM" id="Phobius"/>
    </source>
</evidence>
<name>A0ABV7G8K5_9GAMM</name>
<protein>
    <recommendedName>
        <fullName evidence="1">diguanylate cyclase</fullName>
        <ecNumber evidence="1">2.7.7.65</ecNumber>
    </recommendedName>
</protein>
<dbReference type="InterPro" id="IPR011990">
    <property type="entry name" value="TPR-like_helical_dom_sf"/>
</dbReference>
<gene>
    <name evidence="5" type="ORF">ACFOE0_06475</name>
</gene>
<sequence length="603" mass="67596">MIGQLVLNVLIKLVAGVFLVTSNICFAEGYYNLLKEIDSLRSIDPLLFSEKFRAIGEHKSEFDREESDFYRYLEGYHLAYRGRLAEALSLQKQLSQQAITKEMRFRALLTVINIEAINQNWNGGLKSLNKALEVLPAIREPKLEALALGIISVFYNQLGQYELGLEYSRRLKNSFDDPRSLCIGELHQFEALLNLASTESTLANSYKSALTLCQKAEERLLELNAHILFGRFLLETKKTPHLAAELFALHYPQVNKVGYAPVILAYQSLQAKAYWQLGMSEPAFELAQAVSQSPAAANTLEALIRANKVLFDYHSANGNSEAALAAYIKYAEADKAYLDEVKTKTLAFQLAQHQSMEQQNKINLLDEKNKVLMVQRQLDKVEQFNSRIMIVVLFCVILGLGTWGWNSLKAQRRLKQMAEYDSLTGLFSRGHFYNLSESAISHALKLGAPVSCVLFDVDRFKGINDKYGHSTGDWALKQVAKQCRNQLREYEIFGRIGGEEFCLILPECDLESAYSVAEKLRKTLAESDTLECGYQFALTASFGVTESLFAGYSLDNLLAQADKAMYKAKHNGRNQVQVFCPASDVAGTKTAPPQVSQATLEAS</sequence>
<keyword evidence="3" id="KW-0472">Membrane</keyword>
<keyword evidence="6" id="KW-1185">Reference proteome</keyword>
<dbReference type="NCBIfam" id="TIGR00254">
    <property type="entry name" value="GGDEF"/>
    <property type="match status" value="1"/>
</dbReference>
<dbReference type="Proteomes" id="UP001595621">
    <property type="component" value="Unassembled WGS sequence"/>
</dbReference>
<dbReference type="CDD" id="cd01949">
    <property type="entry name" value="GGDEF"/>
    <property type="match status" value="1"/>
</dbReference>
<organism evidence="5 6">
    <name type="scientific">Shewanella submarina</name>
    <dbReference type="NCBI Taxonomy" id="2016376"/>
    <lineage>
        <taxon>Bacteria</taxon>
        <taxon>Pseudomonadati</taxon>
        <taxon>Pseudomonadota</taxon>
        <taxon>Gammaproteobacteria</taxon>
        <taxon>Alteromonadales</taxon>
        <taxon>Shewanellaceae</taxon>
        <taxon>Shewanella</taxon>
    </lineage>
</organism>
<comment type="caution">
    <text evidence="5">The sequence shown here is derived from an EMBL/GenBank/DDBJ whole genome shotgun (WGS) entry which is preliminary data.</text>
</comment>
<dbReference type="InterPro" id="IPR043128">
    <property type="entry name" value="Rev_trsase/Diguanyl_cyclase"/>
</dbReference>
<dbReference type="EMBL" id="JBHRTD010000006">
    <property type="protein sequence ID" value="MFC3137837.1"/>
    <property type="molecule type" value="Genomic_DNA"/>
</dbReference>
<feature type="transmembrane region" description="Helical" evidence="3">
    <location>
        <begin position="388"/>
        <end position="408"/>
    </location>
</feature>
<dbReference type="PROSITE" id="PS50887">
    <property type="entry name" value="GGDEF"/>
    <property type="match status" value="1"/>
</dbReference>
<comment type="catalytic activity">
    <reaction evidence="2">
        <text>2 GTP = 3',3'-c-di-GMP + 2 diphosphate</text>
        <dbReference type="Rhea" id="RHEA:24898"/>
        <dbReference type="ChEBI" id="CHEBI:33019"/>
        <dbReference type="ChEBI" id="CHEBI:37565"/>
        <dbReference type="ChEBI" id="CHEBI:58805"/>
        <dbReference type="EC" id="2.7.7.65"/>
    </reaction>
</comment>
<dbReference type="InterPro" id="IPR000160">
    <property type="entry name" value="GGDEF_dom"/>
</dbReference>